<protein>
    <recommendedName>
        <fullName evidence="5">UDP-glycosyltransferases domain-containing protein</fullName>
    </recommendedName>
</protein>
<gene>
    <name evidence="3" type="ORF">DVH24_032552</name>
</gene>
<evidence type="ECO:0000313" key="3">
    <source>
        <dbReference type="EMBL" id="RXH90195.1"/>
    </source>
</evidence>
<dbReference type="InterPro" id="IPR002213">
    <property type="entry name" value="UDP_glucos_trans"/>
</dbReference>
<dbReference type="Pfam" id="PF00201">
    <property type="entry name" value="UDPGT"/>
    <property type="match status" value="1"/>
</dbReference>
<organism evidence="3 4">
    <name type="scientific">Malus domestica</name>
    <name type="common">Apple</name>
    <name type="synonym">Pyrus malus</name>
    <dbReference type="NCBI Taxonomy" id="3750"/>
    <lineage>
        <taxon>Eukaryota</taxon>
        <taxon>Viridiplantae</taxon>
        <taxon>Streptophyta</taxon>
        <taxon>Embryophyta</taxon>
        <taxon>Tracheophyta</taxon>
        <taxon>Spermatophyta</taxon>
        <taxon>Magnoliopsida</taxon>
        <taxon>eudicotyledons</taxon>
        <taxon>Gunneridae</taxon>
        <taxon>Pentapetalae</taxon>
        <taxon>rosids</taxon>
        <taxon>fabids</taxon>
        <taxon>Rosales</taxon>
        <taxon>Rosaceae</taxon>
        <taxon>Amygdaloideae</taxon>
        <taxon>Maleae</taxon>
        <taxon>Malus</taxon>
    </lineage>
</organism>
<sequence length="149" mass="16712">MFRPFWSVILPPEFVAEAKERGKIVSWCLEEKVLDHPSVGGFLTHSSWNSTVESLSTGVPILCWPLFGDQQTNCYFTCNERGSGMEIDSNVKRDEVEKLVTELMDGERGKKVKIKAIEWKKLAEEATGPHGSSSKNLDNLVNQVLLNNS</sequence>
<dbReference type="Proteomes" id="UP000290289">
    <property type="component" value="Chromosome 9"/>
</dbReference>
<evidence type="ECO:0000256" key="2">
    <source>
        <dbReference type="ARBA" id="ARBA00022679"/>
    </source>
</evidence>
<dbReference type="AlphaFoldDB" id="A0A498J628"/>
<evidence type="ECO:0000313" key="4">
    <source>
        <dbReference type="Proteomes" id="UP000290289"/>
    </source>
</evidence>
<dbReference type="PANTHER" id="PTHR11926:SF1516">
    <property type="entry name" value="GLYCOSYLTRANSFERASE"/>
    <property type="match status" value="1"/>
</dbReference>
<dbReference type="GO" id="GO:0080044">
    <property type="term" value="F:quercetin 7-O-glucosyltransferase activity"/>
    <property type="evidence" value="ECO:0007669"/>
    <property type="project" value="TreeGrafter"/>
</dbReference>
<comment type="similarity">
    <text evidence="1">Belongs to the UDP-glycosyltransferase family.</text>
</comment>
<dbReference type="Gene3D" id="3.40.50.2000">
    <property type="entry name" value="Glycogen Phosphorylase B"/>
    <property type="match status" value="1"/>
</dbReference>
<accession>A0A498J628</accession>
<dbReference type="GO" id="GO:0080043">
    <property type="term" value="F:quercetin 3-O-glucosyltransferase activity"/>
    <property type="evidence" value="ECO:0007669"/>
    <property type="project" value="TreeGrafter"/>
</dbReference>
<dbReference type="PANTHER" id="PTHR11926">
    <property type="entry name" value="GLUCOSYL/GLUCURONOSYL TRANSFERASES"/>
    <property type="match status" value="1"/>
</dbReference>
<dbReference type="CDD" id="cd03784">
    <property type="entry name" value="GT1_Gtf-like"/>
    <property type="match status" value="1"/>
</dbReference>
<keyword evidence="4" id="KW-1185">Reference proteome</keyword>
<name>A0A498J628_MALDO</name>
<dbReference type="SUPFAM" id="SSF53756">
    <property type="entry name" value="UDP-Glycosyltransferase/glycogen phosphorylase"/>
    <property type="match status" value="1"/>
</dbReference>
<evidence type="ECO:0008006" key="5">
    <source>
        <dbReference type="Google" id="ProtNLM"/>
    </source>
</evidence>
<keyword evidence="2" id="KW-0808">Transferase</keyword>
<dbReference type="EMBL" id="RDQH01000335">
    <property type="protein sequence ID" value="RXH90195.1"/>
    <property type="molecule type" value="Genomic_DNA"/>
</dbReference>
<proteinExistence type="inferred from homology"/>
<reference evidence="3 4" key="1">
    <citation type="submission" date="2018-10" db="EMBL/GenBank/DDBJ databases">
        <title>A high-quality apple genome assembly.</title>
        <authorList>
            <person name="Hu J."/>
        </authorList>
    </citation>
    <scope>NUCLEOTIDE SEQUENCE [LARGE SCALE GENOMIC DNA]</scope>
    <source>
        <strain evidence="4">cv. HFTH1</strain>
        <tissue evidence="3">Young leaf</tissue>
    </source>
</reference>
<evidence type="ECO:0000256" key="1">
    <source>
        <dbReference type="ARBA" id="ARBA00009995"/>
    </source>
</evidence>
<dbReference type="STRING" id="3750.A0A498J628"/>
<comment type="caution">
    <text evidence="3">The sequence shown here is derived from an EMBL/GenBank/DDBJ whole genome shotgun (WGS) entry which is preliminary data.</text>
</comment>